<name>A0A2U1KDK7_ARTAN</name>
<keyword evidence="2" id="KW-0812">Transmembrane</keyword>
<dbReference type="Proteomes" id="UP000245207">
    <property type="component" value="Unassembled WGS sequence"/>
</dbReference>
<gene>
    <name evidence="3" type="ORF">CTI12_AA605230</name>
</gene>
<feature type="transmembrane region" description="Helical" evidence="2">
    <location>
        <begin position="12"/>
        <end position="29"/>
    </location>
</feature>
<evidence type="ECO:0000313" key="4">
    <source>
        <dbReference type="Proteomes" id="UP000245207"/>
    </source>
</evidence>
<accession>A0A2U1KDK7</accession>
<reference evidence="3 4" key="1">
    <citation type="journal article" date="2018" name="Mol. Plant">
        <title>The genome of Artemisia annua provides insight into the evolution of Asteraceae family and artemisinin biosynthesis.</title>
        <authorList>
            <person name="Shen Q."/>
            <person name="Zhang L."/>
            <person name="Liao Z."/>
            <person name="Wang S."/>
            <person name="Yan T."/>
            <person name="Shi P."/>
            <person name="Liu M."/>
            <person name="Fu X."/>
            <person name="Pan Q."/>
            <person name="Wang Y."/>
            <person name="Lv Z."/>
            <person name="Lu X."/>
            <person name="Zhang F."/>
            <person name="Jiang W."/>
            <person name="Ma Y."/>
            <person name="Chen M."/>
            <person name="Hao X."/>
            <person name="Li L."/>
            <person name="Tang Y."/>
            <person name="Lv G."/>
            <person name="Zhou Y."/>
            <person name="Sun X."/>
            <person name="Brodelius P.E."/>
            <person name="Rose J.K.C."/>
            <person name="Tang K."/>
        </authorList>
    </citation>
    <scope>NUCLEOTIDE SEQUENCE [LARGE SCALE GENOMIC DNA]</scope>
    <source>
        <strain evidence="4">cv. Huhao1</strain>
        <tissue evidence="3">Leaf</tissue>
    </source>
</reference>
<feature type="compositionally biased region" description="Low complexity" evidence="1">
    <location>
        <begin position="38"/>
        <end position="49"/>
    </location>
</feature>
<keyword evidence="4" id="KW-1185">Reference proteome</keyword>
<comment type="caution">
    <text evidence="3">The sequence shown here is derived from an EMBL/GenBank/DDBJ whole genome shotgun (WGS) entry which is preliminary data.</text>
</comment>
<protein>
    <submittedName>
        <fullName evidence="3">Uncharacterized protein</fullName>
    </submittedName>
</protein>
<dbReference type="EMBL" id="PKPP01021321">
    <property type="protein sequence ID" value="PWA34862.1"/>
    <property type="molecule type" value="Genomic_DNA"/>
</dbReference>
<keyword evidence="2" id="KW-1133">Transmembrane helix</keyword>
<proteinExistence type="predicted"/>
<dbReference type="AlphaFoldDB" id="A0A2U1KDK7"/>
<organism evidence="3 4">
    <name type="scientific">Artemisia annua</name>
    <name type="common">Sweet wormwood</name>
    <dbReference type="NCBI Taxonomy" id="35608"/>
    <lineage>
        <taxon>Eukaryota</taxon>
        <taxon>Viridiplantae</taxon>
        <taxon>Streptophyta</taxon>
        <taxon>Embryophyta</taxon>
        <taxon>Tracheophyta</taxon>
        <taxon>Spermatophyta</taxon>
        <taxon>Magnoliopsida</taxon>
        <taxon>eudicotyledons</taxon>
        <taxon>Gunneridae</taxon>
        <taxon>Pentapetalae</taxon>
        <taxon>asterids</taxon>
        <taxon>campanulids</taxon>
        <taxon>Asterales</taxon>
        <taxon>Asteraceae</taxon>
        <taxon>Asteroideae</taxon>
        <taxon>Anthemideae</taxon>
        <taxon>Artemisiinae</taxon>
        <taxon>Artemisia</taxon>
    </lineage>
</organism>
<dbReference type="OrthoDB" id="1870283at2759"/>
<evidence type="ECO:0000256" key="1">
    <source>
        <dbReference type="SAM" id="MobiDB-lite"/>
    </source>
</evidence>
<evidence type="ECO:0000313" key="3">
    <source>
        <dbReference type="EMBL" id="PWA34862.1"/>
    </source>
</evidence>
<evidence type="ECO:0000256" key="2">
    <source>
        <dbReference type="SAM" id="Phobius"/>
    </source>
</evidence>
<keyword evidence="2" id="KW-0472">Membrane</keyword>
<feature type="region of interest" description="Disordered" evidence="1">
    <location>
        <begin position="35"/>
        <end position="54"/>
    </location>
</feature>
<sequence length="105" mass="11632">MGKGEKDLNLKFGLALVFSIGGMLFVFIRNKTIKPSKSRSGSSKSSDCSNEGISLRGSKSEHLYASSKTSDSCVFDPLASDKNALYFKRDYVIWNMDVACLQIYM</sequence>